<evidence type="ECO:0000256" key="2">
    <source>
        <dbReference type="SAM" id="Phobius"/>
    </source>
</evidence>
<evidence type="ECO:0000259" key="3">
    <source>
        <dbReference type="Pfam" id="PF23206"/>
    </source>
</evidence>
<keyword evidence="4" id="KW-1185">Reference proteome</keyword>
<name>A0ABM1TP20_LIMPO</name>
<organism evidence="4 5">
    <name type="scientific">Limulus polyphemus</name>
    <name type="common">Atlantic horseshoe crab</name>
    <dbReference type="NCBI Taxonomy" id="6850"/>
    <lineage>
        <taxon>Eukaryota</taxon>
        <taxon>Metazoa</taxon>
        <taxon>Ecdysozoa</taxon>
        <taxon>Arthropoda</taxon>
        <taxon>Chelicerata</taxon>
        <taxon>Merostomata</taxon>
        <taxon>Xiphosura</taxon>
        <taxon>Limulidae</taxon>
        <taxon>Limulus</taxon>
    </lineage>
</organism>
<gene>
    <name evidence="5" type="primary">LOC106473492</name>
</gene>
<evidence type="ECO:0000313" key="4">
    <source>
        <dbReference type="Proteomes" id="UP000694941"/>
    </source>
</evidence>
<keyword evidence="2" id="KW-1133">Transmembrane helix</keyword>
<feature type="region of interest" description="Disordered" evidence="1">
    <location>
        <begin position="304"/>
        <end position="323"/>
    </location>
</feature>
<dbReference type="InterPro" id="IPR056989">
    <property type="entry name" value="PCDH15_12th_dom"/>
</dbReference>
<protein>
    <submittedName>
        <fullName evidence="5">Cadherin-89D-like</fullName>
    </submittedName>
</protein>
<evidence type="ECO:0000256" key="1">
    <source>
        <dbReference type="SAM" id="MobiDB-lite"/>
    </source>
</evidence>
<feature type="compositionally biased region" description="Basic and acidic residues" evidence="1">
    <location>
        <begin position="272"/>
        <end position="284"/>
    </location>
</feature>
<dbReference type="Pfam" id="PF23206">
    <property type="entry name" value="PCDH15_12th"/>
    <property type="match status" value="1"/>
</dbReference>
<feature type="region of interest" description="Disordered" evidence="1">
    <location>
        <begin position="250"/>
        <end position="284"/>
    </location>
</feature>
<keyword evidence="2" id="KW-0472">Membrane</keyword>
<accession>A0ABM1TP20</accession>
<keyword evidence="2" id="KW-0812">Transmembrane</keyword>
<feature type="transmembrane region" description="Helical" evidence="2">
    <location>
        <begin position="155"/>
        <end position="176"/>
    </location>
</feature>
<feature type="domain" description="Protocadherin-15" evidence="3">
    <location>
        <begin position="46"/>
        <end position="133"/>
    </location>
</feature>
<evidence type="ECO:0000313" key="5">
    <source>
        <dbReference type="RefSeq" id="XP_022257626.1"/>
    </source>
</evidence>
<proteinExistence type="predicted"/>
<dbReference type="RefSeq" id="XP_022257626.1">
    <property type="nucleotide sequence ID" value="XM_022401918.1"/>
</dbReference>
<sequence>MMTFSLDNGRAFEFDVKATDREGSETGHSALTNVIIYVLPETKLIMIVSHMRPLVMEQNIDEVLGYLSNTTGYKIQMAKLQSHHEGEEEEDPESTDLFLYGIERETNKIVNTESLLKLFIKKSDAISEDLAQFRIRKIQGVSVQEKISHMGTTEIAIIALSSVIFLGGVLGIALLCSTCKKRKTKQQQEKWEQQRVYSVRNPLIDRTVGPPYERRVANGIVVLHPPSYSNATSNTEFIYSRVDQNSILKGNKSSRQHVPPDGASSPTRSKSPKSDGFIKKNCQWEDQKDEIDSFGTRFSRASRFDSWSSRHTKRSRPNSSTEI</sequence>
<dbReference type="Proteomes" id="UP000694941">
    <property type="component" value="Unplaced"/>
</dbReference>
<dbReference type="GeneID" id="106473492"/>
<reference evidence="5" key="1">
    <citation type="submission" date="2025-08" db="UniProtKB">
        <authorList>
            <consortium name="RefSeq"/>
        </authorList>
    </citation>
    <scope>IDENTIFICATION</scope>
    <source>
        <tissue evidence="5">Muscle</tissue>
    </source>
</reference>